<reference evidence="8 9" key="1">
    <citation type="journal article" date="2019" name="Sci. Data">
        <title>Hybrid genome assembly and annotation of Danionella translucida.</title>
        <authorList>
            <person name="Kadobianskyi M."/>
            <person name="Schulze L."/>
            <person name="Schuelke M."/>
            <person name="Judkewitz B."/>
        </authorList>
    </citation>
    <scope>NUCLEOTIDE SEQUENCE [LARGE SCALE GENOMIC DNA]</scope>
    <source>
        <strain evidence="8 9">Bolton</strain>
    </source>
</reference>
<dbReference type="OrthoDB" id="8875908at2759"/>
<evidence type="ECO:0008006" key="10">
    <source>
        <dbReference type="Google" id="ProtNLM"/>
    </source>
</evidence>
<accession>A0A553QZ02</accession>
<dbReference type="InterPro" id="IPR010510">
    <property type="entry name" value="FGF1-bd"/>
</dbReference>
<keyword evidence="3" id="KW-0964">Secreted</keyword>
<evidence type="ECO:0000256" key="5">
    <source>
        <dbReference type="ARBA" id="ARBA00023157"/>
    </source>
</evidence>
<keyword evidence="5" id="KW-1015">Disulfide bond</keyword>
<evidence type="ECO:0000256" key="6">
    <source>
        <dbReference type="ARBA" id="ARBA00023183"/>
    </source>
</evidence>
<dbReference type="PROSITE" id="PS51257">
    <property type="entry name" value="PROKAR_LIPOPROTEIN"/>
    <property type="match status" value="1"/>
</dbReference>
<organism evidence="8 9">
    <name type="scientific">Danionella cerebrum</name>
    <dbReference type="NCBI Taxonomy" id="2873325"/>
    <lineage>
        <taxon>Eukaryota</taxon>
        <taxon>Metazoa</taxon>
        <taxon>Chordata</taxon>
        <taxon>Craniata</taxon>
        <taxon>Vertebrata</taxon>
        <taxon>Euteleostomi</taxon>
        <taxon>Actinopterygii</taxon>
        <taxon>Neopterygii</taxon>
        <taxon>Teleostei</taxon>
        <taxon>Ostariophysi</taxon>
        <taxon>Cypriniformes</taxon>
        <taxon>Danionidae</taxon>
        <taxon>Danioninae</taxon>
        <taxon>Danionella</taxon>
    </lineage>
</organism>
<dbReference type="GO" id="GO:0005576">
    <property type="term" value="C:extracellular region"/>
    <property type="evidence" value="ECO:0007669"/>
    <property type="project" value="UniProtKB-SubCell"/>
</dbReference>
<name>A0A553QZ02_9TELE</name>
<proteinExistence type="inferred from homology"/>
<feature type="chain" id="PRO_5021963948" description="Fibroblast growth factor-binding protein 1" evidence="7">
    <location>
        <begin position="22"/>
        <end position="196"/>
    </location>
</feature>
<comment type="subcellular location">
    <subcellularLocation>
        <location evidence="1">Secreted</location>
    </subcellularLocation>
</comment>
<dbReference type="AlphaFoldDB" id="A0A553QZ02"/>
<keyword evidence="6" id="KW-0340">Growth factor binding</keyword>
<dbReference type="STRING" id="623744.A0A553QZ02"/>
<dbReference type="GO" id="GO:0019838">
    <property type="term" value="F:growth factor binding"/>
    <property type="evidence" value="ECO:0007669"/>
    <property type="project" value="UniProtKB-KW"/>
</dbReference>
<dbReference type="GO" id="GO:0007267">
    <property type="term" value="P:cell-cell signaling"/>
    <property type="evidence" value="ECO:0007669"/>
    <property type="project" value="TreeGrafter"/>
</dbReference>
<dbReference type="PANTHER" id="PTHR15258:SF2">
    <property type="entry name" value="FIBROBLAST GROWTH FACTOR-BINDING PROTEIN 1"/>
    <property type="match status" value="1"/>
</dbReference>
<evidence type="ECO:0000313" key="9">
    <source>
        <dbReference type="Proteomes" id="UP000316079"/>
    </source>
</evidence>
<keyword evidence="9" id="KW-1185">Reference proteome</keyword>
<dbReference type="Pfam" id="PF06473">
    <property type="entry name" value="FGF-BP1"/>
    <property type="match status" value="1"/>
</dbReference>
<keyword evidence="4 7" id="KW-0732">Signal</keyword>
<protein>
    <recommendedName>
        <fullName evidence="10">Fibroblast growth factor-binding protein 1</fullName>
    </recommendedName>
</protein>
<evidence type="ECO:0000256" key="4">
    <source>
        <dbReference type="ARBA" id="ARBA00022729"/>
    </source>
</evidence>
<comment type="caution">
    <text evidence="8">The sequence shown here is derived from an EMBL/GenBank/DDBJ whole genome shotgun (WGS) entry which is preliminary data.</text>
</comment>
<evidence type="ECO:0000313" key="8">
    <source>
        <dbReference type="EMBL" id="TRY95192.1"/>
    </source>
</evidence>
<sequence>MCLRGILALLLLLSCLQMVSSNNFRGSRRLLKKAQGRGDSELTEMKGKFSNKDKTQQCTWLARGEHHFSMTVRCKPERGEEFACKYSGRPVLCSEFSTNPQGFWKQIARSLKKQMKKLCADKRAVLRAGMCKRAPPAAHFVLEEAPTEVPEETPSAGPPESCAERVDHSQLAREKCGDSWASLCVFLFTIIQSRDC</sequence>
<dbReference type="PANTHER" id="PTHR15258">
    <property type="entry name" value="FGF BINDING PROTEIN-RELATED"/>
    <property type="match status" value="1"/>
</dbReference>
<feature type="signal peptide" evidence="7">
    <location>
        <begin position="1"/>
        <end position="21"/>
    </location>
</feature>
<dbReference type="EMBL" id="SRMA01025402">
    <property type="protein sequence ID" value="TRY95192.1"/>
    <property type="molecule type" value="Genomic_DNA"/>
</dbReference>
<dbReference type="Proteomes" id="UP000316079">
    <property type="component" value="Unassembled WGS sequence"/>
</dbReference>
<evidence type="ECO:0000256" key="2">
    <source>
        <dbReference type="ARBA" id="ARBA00008326"/>
    </source>
</evidence>
<comment type="similarity">
    <text evidence="2">Belongs to the fibroblast growth factor-binding protein family.</text>
</comment>
<evidence type="ECO:0000256" key="1">
    <source>
        <dbReference type="ARBA" id="ARBA00004613"/>
    </source>
</evidence>
<evidence type="ECO:0000256" key="7">
    <source>
        <dbReference type="SAM" id="SignalP"/>
    </source>
</evidence>
<evidence type="ECO:0000256" key="3">
    <source>
        <dbReference type="ARBA" id="ARBA00022525"/>
    </source>
</evidence>
<gene>
    <name evidence="8" type="ORF">DNTS_032484</name>
</gene>